<reference evidence="3" key="1">
    <citation type="journal article" date="2019" name="Int. J. Syst. Evol. Microbiol.">
        <title>The Global Catalogue of Microorganisms (GCM) 10K type strain sequencing project: providing services to taxonomists for standard genome sequencing and annotation.</title>
        <authorList>
            <consortium name="The Broad Institute Genomics Platform"/>
            <consortium name="The Broad Institute Genome Sequencing Center for Infectious Disease"/>
            <person name="Wu L."/>
            <person name="Ma J."/>
        </authorList>
    </citation>
    <scope>NUCLEOTIDE SEQUENCE [LARGE SCALE GENOMIC DNA]</scope>
    <source>
        <strain evidence="3">JCM 19635</strain>
    </source>
</reference>
<organism evidence="2 3">
    <name type="scientific">Hymenobacter humi</name>
    <dbReference type="NCBI Taxonomy" id="1411620"/>
    <lineage>
        <taxon>Bacteria</taxon>
        <taxon>Pseudomonadati</taxon>
        <taxon>Bacteroidota</taxon>
        <taxon>Cytophagia</taxon>
        <taxon>Cytophagales</taxon>
        <taxon>Hymenobacteraceae</taxon>
        <taxon>Hymenobacter</taxon>
    </lineage>
</organism>
<dbReference type="Proteomes" id="UP001596513">
    <property type="component" value="Unassembled WGS sequence"/>
</dbReference>
<dbReference type="InterPro" id="IPR025665">
    <property type="entry name" value="Beta-barrel_OMP_2"/>
</dbReference>
<accession>A0ABW2U381</accession>
<comment type="caution">
    <text evidence="2">The sequence shown here is derived from an EMBL/GenBank/DDBJ whole genome shotgun (WGS) entry which is preliminary data.</text>
</comment>
<evidence type="ECO:0000259" key="1">
    <source>
        <dbReference type="Pfam" id="PF13568"/>
    </source>
</evidence>
<protein>
    <submittedName>
        <fullName evidence="2">Porin family protein</fullName>
    </submittedName>
</protein>
<gene>
    <name evidence="2" type="ORF">ACFQT0_08915</name>
</gene>
<dbReference type="EMBL" id="JBHTEK010000001">
    <property type="protein sequence ID" value="MFC7667494.1"/>
    <property type="molecule type" value="Genomic_DNA"/>
</dbReference>
<sequence length="161" mass="17742">MKKLSSRWSLLPEISFRRQRINLAVEDYHIADGSYTARYRLVLHYLSLPVMARATFGKVYLEAGPYGAFQLAAHETGSESRGTIAGAYEVTFDRPATDRYRRFDVGLGAGAGVQLTPSLGIGLRATTGLLSLTRQEQTYAYSGSLKNRVLEAALSYSLGKK</sequence>
<proteinExistence type="predicted"/>
<keyword evidence="3" id="KW-1185">Reference proteome</keyword>
<feature type="domain" description="Outer membrane protein beta-barrel" evidence="1">
    <location>
        <begin position="4"/>
        <end position="133"/>
    </location>
</feature>
<dbReference type="RefSeq" id="WP_380202061.1">
    <property type="nucleotide sequence ID" value="NZ_JBHTEK010000001.1"/>
</dbReference>
<evidence type="ECO:0000313" key="2">
    <source>
        <dbReference type="EMBL" id="MFC7667494.1"/>
    </source>
</evidence>
<dbReference type="Pfam" id="PF13568">
    <property type="entry name" value="OMP_b-brl_2"/>
    <property type="match status" value="1"/>
</dbReference>
<name>A0ABW2U381_9BACT</name>
<evidence type="ECO:0000313" key="3">
    <source>
        <dbReference type="Proteomes" id="UP001596513"/>
    </source>
</evidence>